<feature type="compositionally biased region" description="Basic residues" evidence="1">
    <location>
        <begin position="71"/>
        <end position="84"/>
    </location>
</feature>
<organism evidence="2 3">
    <name type="scientific">Streptomyces antibioticus</name>
    <dbReference type="NCBI Taxonomy" id="1890"/>
    <lineage>
        <taxon>Bacteria</taxon>
        <taxon>Bacillati</taxon>
        <taxon>Actinomycetota</taxon>
        <taxon>Actinomycetes</taxon>
        <taxon>Kitasatosporales</taxon>
        <taxon>Streptomycetaceae</taxon>
        <taxon>Streptomyces</taxon>
    </lineage>
</organism>
<dbReference type="Pfam" id="PF23855">
    <property type="entry name" value="DUF7218"/>
    <property type="match status" value="1"/>
</dbReference>
<gene>
    <name evidence="2" type="ORF">AFM16_31680</name>
</gene>
<dbReference type="InterPro" id="IPR055642">
    <property type="entry name" value="DUF7218"/>
</dbReference>
<sequence length="84" mass="9274">MVGYGRLETLIRYPSGVMGMASDRGGRAGFVYKARQSAYRALRRQGASKSKAARIANAGITRAGRSTMARKAARTRQVQARRRR</sequence>
<reference evidence="2 3" key="1">
    <citation type="submission" date="2015-07" db="EMBL/GenBank/DDBJ databases">
        <title>Draft Genome Sequence of Streptomyces antibioticus, IMRU 3720 reveals insights in the evolution of actinomycin biosynthetic gene clusters in Streptomyces.</title>
        <authorList>
            <person name="Crnovcic I."/>
            <person name="Ruckert C."/>
            <person name="Kalinowksi J."/>
            <person name="Keller U."/>
        </authorList>
    </citation>
    <scope>NUCLEOTIDE SEQUENCE [LARGE SCALE GENOMIC DNA]</scope>
    <source>
        <strain evidence="2 3">DSM 41481</strain>
    </source>
</reference>
<proteinExistence type="predicted"/>
<evidence type="ECO:0000256" key="1">
    <source>
        <dbReference type="SAM" id="MobiDB-lite"/>
    </source>
</evidence>
<keyword evidence="3" id="KW-1185">Reference proteome</keyword>
<evidence type="ECO:0000313" key="3">
    <source>
        <dbReference type="Proteomes" id="UP000190306"/>
    </source>
</evidence>
<comment type="caution">
    <text evidence="2">The sequence shown here is derived from an EMBL/GenBank/DDBJ whole genome shotgun (WGS) entry which is preliminary data.</text>
</comment>
<feature type="region of interest" description="Disordered" evidence="1">
    <location>
        <begin position="64"/>
        <end position="84"/>
    </location>
</feature>
<evidence type="ECO:0000313" key="2">
    <source>
        <dbReference type="EMBL" id="OOQ47303.1"/>
    </source>
</evidence>
<dbReference type="Proteomes" id="UP000190306">
    <property type="component" value="Chromosome"/>
</dbReference>
<dbReference type="EMBL" id="LHQL01000014">
    <property type="protein sequence ID" value="OOQ47303.1"/>
    <property type="molecule type" value="Genomic_DNA"/>
</dbReference>
<protein>
    <submittedName>
        <fullName evidence="2">Uncharacterized protein</fullName>
    </submittedName>
</protein>
<accession>A0ABX3L980</accession>
<name>A0ABX3L980_STRAT</name>